<keyword evidence="3" id="KW-1185">Reference proteome</keyword>
<feature type="region of interest" description="Disordered" evidence="1">
    <location>
        <begin position="20"/>
        <end position="42"/>
    </location>
</feature>
<organism evidence="2 3">
    <name type="scientific">Arachis hypogaea</name>
    <name type="common">Peanut</name>
    <dbReference type="NCBI Taxonomy" id="3818"/>
    <lineage>
        <taxon>Eukaryota</taxon>
        <taxon>Viridiplantae</taxon>
        <taxon>Streptophyta</taxon>
        <taxon>Embryophyta</taxon>
        <taxon>Tracheophyta</taxon>
        <taxon>Spermatophyta</taxon>
        <taxon>Magnoliopsida</taxon>
        <taxon>eudicotyledons</taxon>
        <taxon>Gunneridae</taxon>
        <taxon>Pentapetalae</taxon>
        <taxon>rosids</taxon>
        <taxon>fabids</taxon>
        <taxon>Fabales</taxon>
        <taxon>Fabaceae</taxon>
        <taxon>Papilionoideae</taxon>
        <taxon>50 kb inversion clade</taxon>
        <taxon>dalbergioids sensu lato</taxon>
        <taxon>Dalbergieae</taxon>
        <taxon>Pterocarpus clade</taxon>
        <taxon>Arachis</taxon>
    </lineage>
</organism>
<protein>
    <recommendedName>
        <fullName evidence="4">Endonuclease/exonuclease/phosphatase domain-containing protein</fullName>
    </recommendedName>
</protein>
<dbReference type="EMBL" id="SDMP01000001">
    <property type="protein sequence ID" value="RYR75605.1"/>
    <property type="molecule type" value="Genomic_DNA"/>
</dbReference>
<dbReference type="PANTHER" id="PTHR35218">
    <property type="entry name" value="RNASE H DOMAIN-CONTAINING PROTEIN"/>
    <property type="match status" value="1"/>
</dbReference>
<dbReference type="SUPFAM" id="SSF56219">
    <property type="entry name" value="DNase I-like"/>
    <property type="match status" value="1"/>
</dbReference>
<gene>
    <name evidence="2" type="ORF">Ahy_A01g000164</name>
</gene>
<proteinExistence type="predicted"/>
<dbReference type="InterPro" id="IPR036691">
    <property type="entry name" value="Endo/exonu/phosph_ase_sf"/>
</dbReference>
<name>A0A445EJF5_ARAHY</name>
<comment type="caution">
    <text evidence="2">The sequence shown here is derived from an EMBL/GenBank/DDBJ whole genome shotgun (WGS) entry which is preliminary data.</text>
</comment>
<accession>A0A445EJF5</accession>
<evidence type="ECO:0000256" key="1">
    <source>
        <dbReference type="SAM" id="MobiDB-lite"/>
    </source>
</evidence>
<dbReference type="PANTHER" id="PTHR35218:SF9">
    <property type="entry name" value="ENDONUCLEASE_EXONUCLEASE_PHOSPHATASE DOMAIN-CONTAINING PROTEIN"/>
    <property type="match status" value="1"/>
</dbReference>
<sequence>MRKLLRQGVGKISQGNKRTSFLGIKIGPKDKPNKVKPKSPEGVISTQNKLVVTKDEARSSQKKKDPELTAMEAVVFDNMRRMQKDQQEAFEVSRKASGILESFVVKDNFLIQMGIKPLPQTREIRMAVRETPRGNHWKQLELWGASGKSFHSLIRDLRREYNPDFIILMETHVSGQKGRSIRDRMEFDGPFVVEAQGHSGGIWCMWNKNCWNVDVLYHSNQVVHMKVSFRNYDPWVLSAVYGSLNHMIRRSLWNSIISLAENNTHPWCLRGDFNSILHNHERRGESTKVLTPSFCNSEFQHCVSSCGLIDLGYDGWPFT</sequence>
<evidence type="ECO:0000313" key="3">
    <source>
        <dbReference type="Proteomes" id="UP000289738"/>
    </source>
</evidence>
<dbReference type="Gene3D" id="3.60.10.10">
    <property type="entry name" value="Endonuclease/exonuclease/phosphatase"/>
    <property type="match status" value="1"/>
</dbReference>
<reference evidence="2 3" key="1">
    <citation type="submission" date="2019-01" db="EMBL/GenBank/DDBJ databases">
        <title>Sequencing of cultivated peanut Arachis hypogaea provides insights into genome evolution and oil improvement.</title>
        <authorList>
            <person name="Chen X."/>
        </authorList>
    </citation>
    <scope>NUCLEOTIDE SEQUENCE [LARGE SCALE GENOMIC DNA]</scope>
    <source>
        <strain evidence="3">cv. Fuhuasheng</strain>
        <tissue evidence="2">Leaves</tissue>
    </source>
</reference>
<dbReference type="AlphaFoldDB" id="A0A445EJF5"/>
<dbReference type="Proteomes" id="UP000289738">
    <property type="component" value="Chromosome A01"/>
</dbReference>
<evidence type="ECO:0008006" key="4">
    <source>
        <dbReference type="Google" id="ProtNLM"/>
    </source>
</evidence>
<evidence type="ECO:0000313" key="2">
    <source>
        <dbReference type="EMBL" id="RYR75605.1"/>
    </source>
</evidence>